<gene>
    <name evidence="1" type="ORF">CTheo_7145</name>
</gene>
<evidence type="ECO:0000313" key="1">
    <source>
        <dbReference type="EMBL" id="KAB5589405.1"/>
    </source>
</evidence>
<dbReference type="EMBL" id="SSOP01000274">
    <property type="protein sequence ID" value="KAB5589405.1"/>
    <property type="molecule type" value="Genomic_DNA"/>
</dbReference>
<name>A0A5N5QCD0_9AGAM</name>
<proteinExistence type="predicted"/>
<keyword evidence="2" id="KW-1185">Reference proteome</keyword>
<reference evidence="1 2" key="1">
    <citation type="journal article" date="2019" name="Fungal Biol. Biotechnol.">
        <title>Draft genome sequence of fastidious pathogen Ceratobasidium theobromae, which causes vascular-streak dieback in Theobroma cacao.</title>
        <authorList>
            <person name="Ali S.S."/>
            <person name="Asman A."/>
            <person name="Shao J."/>
            <person name="Firmansyah A.P."/>
            <person name="Susilo A.W."/>
            <person name="Rosmana A."/>
            <person name="McMahon P."/>
            <person name="Junaid M."/>
            <person name="Guest D."/>
            <person name="Kheng T.Y."/>
            <person name="Meinhardt L.W."/>
            <person name="Bailey B.A."/>
        </authorList>
    </citation>
    <scope>NUCLEOTIDE SEQUENCE [LARGE SCALE GENOMIC DNA]</scope>
    <source>
        <strain evidence="1 2">CT2</strain>
    </source>
</reference>
<protein>
    <submittedName>
        <fullName evidence="1">Uncharacterized protein</fullName>
    </submittedName>
</protein>
<dbReference type="AlphaFoldDB" id="A0A5N5QCD0"/>
<organism evidence="1 2">
    <name type="scientific">Ceratobasidium theobromae</name>
    <dbReference type="NCBI Taxonomy" id="1582974"/>
    <lineage>
        <taxon>Eukaryota</taxon>
        <taxon>Fungi</taxon>
        <taxon>Dikarya</taxon>
        <taxon>Basidiomycota</taxon>
        <taxon>Agaricomycotina</taxon>
        <taxon>Agaricomycetes</taxon>
        <taxon>Cantharellales</taxon>
        <taxon>Ceratobasidiaceae</taxon>
        <taxon>Ceratobasidium</taxon>
    </lineage>
</organism>
<comment type="caution">
    <text evidence="1">The sequence shown here is derived from an EMBL/GenBank/DDBJ whole genome shotgun (WGS) entry which is preliminary data.</text>
</comment>
<dbReference type="Proteomes" id="UP000383932">
    <property type="component" value="Unassembled WGS sequence"/>
</dbReference>
<accession>A0A5N5QCD0</accession>
<evidence type="ECO:0000313" key="2">
    <source>
        <dbReference type="Proteomes" id="UP000383932"/>
    </source>
</evidence>
<sequence length="75" mass="8140">MMPMPFIRVAPPDDFQNIAPTTRPRAFIAALATSELTTVRGRDVDAFLTNVELLAMAGKAEYSTVCLATKVPSKL</sequence>